<evidence type="ECO:0000313" key="5">
    <source>
        <dbReference type="Proteomes" id="UP001548590"/>
    </source>
</evidence>
<evidence type="ECO:0000313" key="4">
    <source>
        <dbReference type="EMBL" id="MET1491208.1"/>
    </source>
</evidence>
<dbReference type="SMART" id="SM00471">
    <property type="entry name" value="HDc"/>
    <property type="match status" value="1"/>
</dbReference>
<dbReference type="PANTHER" id="PTHR45228">
    <property type="entry name" value="CYCLIC DI-GMP PHOSPHODIESTERASE TM_0186-RELATED"/>
    <property type="match status" value="1"/>
</dbReference>
<dbReference type="PROSITE" id="PS51832">
    <property type="entry name" value="HD_GYP"/>
    <property type="match status" value="1"/>
</dbReference>
<dbReference type="Pfam" id="PF13487">
    <property type="entry name" value="HD_5"/>
    <property type="match status" value="1"/>
</dbReference>
<evidence type="ECO:0000259" key="2">
    <source>
        <dbReference type="PROSITE" id="PS50110"/>
    </source>
</evidence>
<dbReference type="PANTHER" id="PTHR45228:SF1">
    <property type="entry name" value="CYCLIC DI-GMP PHOSPHODIESTERASE TM_0186"/>
    <property type="match status" value="1"/>
</dbReference>
<dbReference type="Proteomes" id="UP001548590">
    <property type="component" value="Unassembled WGS sequence"/>
</dbReference>
<evidence type="ECO:0000259" key="3">
    <source>
        <dbReference type="PROSITE" id="PS51832"/>
    </source>
</evidence>
<gene>
    <name evidence="4" type="ORF">ABVT11_15320</name>
</gene>
<comment type="caution">
    <text evidence="4">The sequence shown here is derived from an EMBL/GenBank/DDBJ whole genome shotgun (WGS) entry which is preliminary data.</text>
</comment>
<accession>A0ABV2CTK5</accession>
<dbReference type="InterPro" id="IPR011006">
    <property type="entry name" value="CheY-like_superfamily"/>
</dbReference>
<reference evidence="4 5" key="1">
    <citation type="submission" date="2024-07" db="EMBL/GenBank/DDBJ databases">
        <title>Uliginosibacterium paludis KCTC:42655.</title>
        <authorList>
            <person name="Kim M.K."/>
        </authorList>
    </citation>
    <scope>NUCLEOTIDE SEQUENCE [LARGE SCALE GENOMIC DNA]</scope>
    <source>
        <strain evidence="4 5">KCTC 42655</strain>
    </source>
</reference>
<dbReference type="SUPFAM" id="SSF52172">
    <property type="entry name" value="CheY-like"/>
    <property type="match status" value="1"/>
</dbReference>
<dbReference type="PROSITE" id="PS50110">
    <property type="entry name" value="RESPONSE_REGULATORY"/>
    <property type="match status" value="1"/>
</dbReference>
<dbReference type="RefSeq" id="WP_345929721.1">
    <property type="nucleotide sequence ID" value="NZ_JBDIVF010000011.1"/>
</dbReference>
<dbReference type="Gene3D" id="3.40.50.2300">
    <property type="match status" value="1"/>
</dbReference>
<feature type="domain" description="HD-GYP" evidence="3">
    <location>
        <begin position="151"/>
        <end position="352"/>
    </location>
</feature>
<dbReference type="SMART" id="SM00448">
    <property type="entry name" value="REC"/>
    <property type="match status" value="1"/>
</dbReference>
<organism evidence="4 5">
    <name type="scientific">Uliginosibacterium paludis</name>
    <dbReference type="NCBI Taxonomy" id="1615952"/>
    <lineage>
        <taxon>Bacteria</taxon>
        <taxon>Pseudomonadati</taxon>
        <taxon>Pseudomonadota</taxon>
        <taxon>Betaproteobacteria</taxon>
        <taxon>Rhodocyclales</taxon>
        <taxon>Zoogloeaceae</taxon>
        <taxon>Uliginosibacterium</taxon>
    </lineage>
</organism>
<keyword evidence="1" id="KW-0597">Phosphoprotein</keyword>
<name>A0ABV2CTK5_9RHOO</name>
<dbReference type="Gene3D" id="1.10.3210.10">
    <property type="entry name" value="Hypothetical protein af1432"/>
    <property type="match status" value="1"/>
</dbReference>
<dbReference type="InterPro" id="IPR037522">
    <property type="entry name" value="HD_GYP_dom"/>
</dbReference>
<dbReference type="InterPro" id="IPR003607">
    <property type="entry name" value="HD/PDEase_dom"/>
</dbReference>
<dbReference type="SUPFAM" id="SSF109604">
    <property type="entry name" value="HD-domain/PDEase-like"/>
    <property type="match status" value="1"/>
</dbReference>
<dbReference type="InterPro" id="IPR052020">
    <property type="entry name" value="Cyclic_di-GMP/3'3'-cGAMP_PDE"/>
</dbReference>
<proteinExistence type="predicted"/>
<keyword evidence="5" id="KW-1185">Reference proteome</keyword>
<feature type="domain" description="Response regulatory" evidence="2">
    <location>
        <begin position="8"/>
        <end position="124"/>
    </location>
</feature>
<dbReference type="Pfam" id="PF00072">
    <property type="entry name" value="Response_reg"/>
    <property type="match status" value="1"/>
</dbReference>
<evidence type="ECO:0000256" key="1">
    <source>
        <dbReference type="PROSITE-ProRule" id="PRU00169"/>
    </source>
</evidence>
<dbReference type="CDD" id="cd00077">
    <property type="entry name" value="HDc"/>
    <property type="match status" value="1"/>
</dbReference>
<dbReference type="InterPro" id="IPR001789">
    <property type="entry name" value="Sig_transdc_resp-reg_receiver"/>
</dbReference>
<sequence>MLTKLRGKILVVDDDETIRLVVSAILEQEGHMVSHVQNGQEAIMVARLGWPDVILTDVIMPVMDGFELVSRLKADPTTAHIPTIVMTSLGDSSARHRALSAGAEDFVTKPADEAELLTRVSNHLRLRDYYNRIVETNHGLEREIRQRTDSLVGANLETIFTLCRAMEYKDADTGTHLQRISQYSRLLAEATGMDAAFIDCLTQATPMHDIGKIGVPDAILTKPGPLNPAEWEVMRAHCEMGERLLAGSSSPYLRMGALIARNHHENWDGSGYPDGISGEDIPLPARIMSICDRYDALRSARPYKPALEHAQVMHILLSGDGRSDPAHLDPDLLAAFSRHALRFDEVFRHYRQLDECSAP</sequence>
<protein>
    <submittedName>
        <fullName evidence="4">HD domain-containing phosphohydrolase</fullName>
    </submittedName>
</protein>
<feature type="modified residue" description="4-aspartylphosphate" evidence="1">
    <location>
        <position position="57"/>
    </location>
</feature>
<dbReference type="EMBL" id="JBEWLZ010000010">
    <property type="protein sequence ID" value="MET1491208.1"/>
    <property type="molecule type" value="Genomic_DNA"/>
</dbReference>